<accession>A0ABW5W703</accession>
<reference evidence="3" key="1">
    <citation type="journal article" date="2019" name="Int. J. Syst. Evol. Microbiol.">
        <title>The Global Catalogue of Microorganisms (GCM) 10K type strain sequencing project: providing services to taxonomists for standard genome sequencing and annotation.</title>
        <authorList>
            <consortium name="The Broad Institute Genomics Platform"/>
            <consortium name="The Broad Institute Genome Sequencing Center for Infectious Disease"/>
            <person name="Wu L."/>
            <person name="Ma J."/>
        </authorList>
    </citation>
    <scope>NUCLEOTIDE SEQUENCE [LARGE SCALE GENOMIC DNA]</scope>
    <source>
        <strain evidence="3">IBRC-M 10906</strain>
    </source>
</reference>
<dbReference type="RefSeq" id="WP_377392418.1">
    <property type="nucleotide sequence ID" value="NZ_JBHSAN010000029.1"/>
</dbReference>
<proteinExistence type="predicted"/>
<keyword evidence="3" id="KW-1185">Reference proteome</keyword>
<evidence type="ECO:0000313" key="3">
    <source>
        <dbReference type="Proteomes" id="UP001597478"/>
    </source>
</evidence>
<feature type="domain" description="Ferric siderophore reductase C-terminal" evidence="1">
    <location>
        <begin position="252"/>
        <end position="272"/>
    </location>
</feature>
<name>A0ABW5W703_9PSEU</name>
<gene>
    <name evidence="2" type="ORF">ACFS2C_09240</name>
</gene>
<evidence type="ECO:0000313" key="2">
    <source>
        <dbReference type="EMBL" id="MFD2799577.1"/>
    </source>
</evidence>
<protein>
    <submittedName>
        <fullName evidence="2">(2Fe-2S)-binding protein</fullName>
    </submittedName>
</protein>
<dbReference type="Proteomes" id="UP001597478">
    <property type="component" value="Unassembled WGS sequence"/>
</dbReference>
<comment type="caution">
    <text evidence="2">The sequence shown here is derived from an EMBL/GenBank/DDBJ whole genome shotgun (WGS) entry which is preliminary data.</text>
</comment>
<sequence length="278" mass="30845">MTVDRSFRDPRHTRLSAPALDASVARADGFQQRLELRTEVSGDGWLRCSDLLADPRGFLPWWAALARWLRKEYGAAPDRTVAAYVMSWYLRIPAYVGALLFFHERRVPWLRPEELALRIAGEGRPHPVGIAVLGKRFHCLPLDPGSTGPEATVAADERALAAVLRARFTGHAAEFVRGYRRISPLGTRMLWAAATDALDDSLWWAGRDAGDEGGGVADATLVLESAFPPLTSRSTLRLTEEADGGRTWTRRRESCCFTYLLPGRDECAGCPRRCPKQG</sequence>
<dbReference type="InterPro" id="IPR024726">
    <property type="entry name" value="FhuF_C"/>
</dbReference>
<dbReference type="EMBL" id="JBHUOF010000010">
    <property type="protein sequence ID" value="MFD2799577.1"/>
    <property type="molecule type" value="Genomic_DNA"/>
</dbReference>
<organism evidence="2 3">
    <name type="scientific">Prauserella oleivorans</name>
    <dbReference type="NCBI Taxonomy" id="1478153"/>
    <lineage>
        <taxon>Bacteria</taxon>
        <taxon>Bacillati</taxon>
        <taxon>Actinomycetota</taxon>
        <taxon>Actinomycetes</taxon>
        <taxon>Pseudonocardiales</taxon>
        <taxon>Pseudonocardiaceae</taxon>
        <taxon>Prauserella</taxon>
    </lineage>
</organism>
<dbReference type="Pfam" id="PF11575">
    <property type="entry name" value="FhuF_C"/>
    <property type="match status" value="1"/>
</dbReference>
<evidence type="ECO:0000259" key="1">
    <source>
        <dbReference type="Pfam" id="PF11575"/>
    </source>
</evidence>